<evidence type="ECO:0000313" key="7">
    <source>
        <dbReference type="Proteomes" id="UP000799324"/>
    </source>
</evidence>
<evidence type="ECO:0000256" key="1">
    <source>
        <dbReference type="ARBA" id="ARBA00022553"/>
    </source>
</evidence>
<dbReference type="Pfam" id="PF05724">
    <property type="entry name" value="TPMT"/>
    <property type="match status" value="1"/>
</dbReference>
<dbReference type="GO" id="GO:0008757">
    <property type="term" value="F:S-adenosylmethionine-dependent methyltransferase activity"/>
    <property type="evidence" value="ECO:0007669"/>
    <property type="project" value="InterPro"/>
</dbReference>
<feature type="region of interest" description="Disordered" evidence="5">
    <location>
        <begin position="1"/>
        <end position="22"/>
    </location>
</feature>
<accession>A0A6A6T3J0</accession>
<keyword evidence="7" id="KW-1185">Reference proteome</keyword>
<protein>
    <submittedName>
        <fullName evidence="6">Thiol methyltransferase</fullName>
    </submittedName>
</protein>
<dbReference type="OrthoDB" id="276151at2759"/>
<dbReference type="InterPro" id="IPR008854">
    <property type="entry name" value="TPMT"/>
</dbReference>
<name>A0A6A6T3J0_9PLEO</name>
<gene>
    <name evidence="6" type="ORF">K491DRAFT_693777</name>
</gene>
<dbReference type="Proteomes" id="UP000799324">
    <property type="component" value="Unassembled WGS sequence"/>
</dbReference>
<evidence type="ECO:0000256" key="3">
    <source>
        <dbReference type="ARBA" id="ARBA00022679"/>
    </source>
</evidence>
<keyword evidence="3 6" id="KW-0808">Transferase</keyword>
<keyword evidence="4" id="KW-0949">S-adenosyl-L-methionine</keyword>
<evidence type="ECO:0000313" key="6">
    <source>
        <dbReference type="EMBL" id="KAF2654466.1"/>
    </source>
</evidence>
<organism evidence="6 7">
    <name type="scientific">Lophiostoma macrostomum CBS 122681</name>
    <dbReference type="NCBI Taxonomy" id="1314788"/>
    <lineage>
        <taxon>Eukaryota</taxon>
        <taxon>Fungi</taxon>
        <taxon>Dikarya</taxon>
        <taxon>Ascomycota</taxon>
        <taxon>Pezizomycotina</taxon>
        <taxon>Dothideomycetes</taxon>
        <taxon>Pleosporomycetidae</taxon>
        <taxon>Pleosporales</taxon>
        <taxon>Lophiostomataceae</taxon>
        <taxon>Lophiostoma</taxon>
    </lineage>
</organism>
<evidence type="ECO:0000256" key="5">
    <source>
        <dbReference type="SAM" id="MobiDB-lite"/>
    </source>
</evidence>
<dbReference type="GO" id="GO:0032259">
    <property type="term" value="P:methylation"/>
    <property type="evidence" value="ECO:0007669"/>
    <property type="project" value="UniProtKB-KW"/>
</dbReference>
<dbReference type="CDD" id="cd02440">
    <property type="entry name" value="AdoMet_MTases"/>
    <property type="match status" value="1"/>
</dbReference>
<reference evidence="6" key="1">
    <citation type="journal article" date="2020" name="Stud. Mycol.">
        <title>101 Dothideomycetes genomes: a test case for predicting lifestyles and emergence of pathogens.</title>
        <authorList>
            <person name="Haridas S."/>
            <person name="Albert R."/>
            <person name="Binder M."/>
            <person name="Bloem J."/>
            <person name="Labutti K."/>
            <person name="Salamov A."/>
            <person name="Andreopoulos B."/>
            <person name="Baker S."/>
            <person name="Barry K."/>
            <person name="Bills G."/>
            <person name="Bluhm B."/>
            <person name="Cannon C."/>
            <person name="Castanera R."/>
            <person name="Culley D."/>
            <person name="Daum C."/>
            <person name="Ezra D."/>
            <person name="Gonzalez J."/>
            <person name="Henrissat B."/>
            <person name="Kuo A."/>
            <person name="Liang C."/>
            <person name="Lipzen A."/>
            <person name="Lutzoni F."/>
            <person name="Magnuson J."/>
            <person name="Mondo S."/>
            <person name="Nolan M."/>
            <person name="Ohm R."/>
            <person name="Pangilinan J."/>
            <person name="Park H.-J."/>
            <person name="Ramirez L."/>
            <person name="Alfaro M."/>
            <person name="Sun H."/>
            <person name="Tritt A."/>
            <person name="Yoshinaga Y."/>
            <person name="Zwiers L.-H."/>
            <person name="Turgeon B."/>
            <person name="Goodwin S."/>
            <person name="Spatafora J."/>
            <person name="Crous P."/>
            <person name="Grigoriev I."/>
        </authorList>
    </citation>
    <scope>NUCLEOTIDE SEQUENCE</scope>
    <source>
        <strain evidence="6">CBS 122681</strain>
    </source>
</reference>
<evidence type="ECO:0000256" key="2">
    <source>
        <dbReference type="ARBA" id="ARBA00022603"/>
    </source>
</evidence>
<keyword evidence="2 6" id="KW-0489">Methyltransferase</keyword>
<keyword evidence="1" id="KW-0597">Phosphoprotein</keyword>
<dbReference type="EMBL" id="MU004363">
    <property type="protein sequence ID" value="KAF2654466.1"/>
    <property type="molecule type" value="Genomic_DNA"/>
</dbReference>
<dbReference type="PANTHER" id="PTHR32183">
    <property type="match status" value="1"/>
</dbReference>
<sequence>MAETGKQPPTRLMSHFTNRSEKEQSSAWTSLWETNENDLWDRGGPNPALIDFIESRPGALPKARDGRKLKALVPGCGKGYDVASLALHNITVFGLEISEKGAGVARQYCSSQLSSSLDYNFGKESSTWRDGEKGEVRIIAGDFFARDWEAQCRNGVGDRAGFDLIYDYTFLCALLPSMRPDWRRRMSELLAPDGILVCLEFPMYKNLKAAGPPWGLNGVHWDLLAEGNSGVIDEPGDKGEGKGGQFERLSKFKPERSYEAGRDSDMVSVWRLKR</sequence>
<dbReference type="PROSITE" id="PS51585">
    <property type="entry name" value="SAM_MT_TPMT"/>
    <property type="match status" value="1"/>
</dbReference>
<dbReference type="AlphaFoldDB" id="A0A6A6T3J0"/>
<evidence type="ECO:0000256" key="4">
    <source>
        <dbReference type="ARBA" id="ARBA00022691"/>
    </source>
</evidence>
<dbReference type="InterPro" id="IPR029063">
    <property type="entry name" value="SAM-dependent_MTases_sf"/>
</dbReference>
<dbReference type="SUPFAM" id="SSF53335">
    <property type="entry name" value="S-adenosyl-L-methionine-dependent methyltransferases"/>
    <property type="match status" value="1"/>
</dbReference>
<dbReference type="Gene3D" id="3.40.50.150">
    <property type="entry name" value="Vaccinia Virus protein VP39"/>
    <property type="match status" value="1"/>
</dbReference>
<dbReference type="PANTHER" id="PTHR32183:SF6">
    <property type="entry name" value="CYSTEINE SULFINATE DESULFINASE_CYSTEINE DESULFURASE AND RELATED ENZYMES"/>
    <property type="match status" value="1"/>
</dbReference>
<proteinExistence type="predicted"/>